<keyword evidence="3" id="KW-1185">Reference proteome</keyword>
<dbReference type="AlphaFoldDB" id="A0A7G9S2A8"/>
<name>A0A7G9S2A8_9MICO</name>
<feature type="domain" description="CN hydrolase" evidence="1">
    <location>
        <begin position="4"/>
        <end position="267"/>
    </location>
</feature>
<dbReference type="InterPro" id="IPR036526">
    <property type="entry name" value="C-N_Hydrolase_sf"/>
</dbReference>
<dbReference type="PROSITE" id="PS50263">
    <property type="entry name" value="CN_HYDROLASE"/>
    <property type="match status" value="1"/>
</dbReference>
<evidence type="ECO:0000259" key="1">
    <source>
        <dbReference type="PROSITE" id="PS50263"/>
    </source>
</evidence>
<dbReference type="Gene3D" id="3.60.110.10">
    <property type="entry name" value="Carbon-nitrogen hydrolase"/>
    <property type="match status" value="1"/>
</dbReference>
<evidence type="ECO:0000313" key="3">
    <source>
        <dbReference type="Proteomes" id="UP000515934"/>
    </source>
</evidence>
<sequence length="298" mass="32875">MTTFRVASVQFELRKESTLEEYLSHTEVLVAEAVQHGAELVVFPEFASSGLLATISDHEVTGKTIGDDYWQHLAPFSDAIAEATQDLAKKYGVWVMSGSHNRIADDGTLRNTAFLAHPDGRLETQDKMHLTPPEHDMGARGGDDLLVTQIGPFTAGLLICADIQFPELSRYLMERGVELIVCPSLTWNRRGVHRVKTGSQARAIENQMYVVMSPLVGSSGFPLDAPMHAVGKSLVATPVDRTFGLNDGLLAASEEAGEMILYADLDRELLLQSREKPEAPGLKLHRPDLYRKLREEPV</sequence>
<dbReference type="InterPro" id="IPR003010">
    <property type="entry name" value="C-N_Hydrolase"/>
</dbReference>
<dbReference type="Pfam" id="PF00795">
    <property type="entry name" value="CN_hydrolase"/>
    <property type="match status" value="1"/>
</dbReference>
<dbReference type="RefSeq" id="WP_187554454.1">
    <property type="nucleotide sequence ID" value="NZ_CP060716.1"/>
</dbReference>
<dbReference type="EMBL" id="CP060716">
    <property type="protein sequence ID" value="QNN61983.1"/>
    <property type="molecule type" value="Genomic_DNA"/>
</dbReference>
<evidence type="ECO:0000313" key="2">
    <source>
        <dbReference type="EMBL" id="QNN61983.1"/>
    </source>
</evidence>
<accession>A0A7G9S2A8</accession>
<dbReference type="PANTHER" id="PTHR23088">
    <property type="entry name" value="NITRILASE-RELATED"/>
    <property type="match status" value="1"/>
</dbReference>
<dbReference type="Proteomes" id="UP000515934">
    <property type="component" value="Chromosome"/>
</dbReference>
<dbReference type="KEGG" id="ldn:H9L06_06550"/>
<reference evidence="2 3" key="1">
    <citation type="submission" date="2020-08" db="EMBL/GenBank/DDBJ databases">
        <title>Genome sequence of Leucobacter denitrificans KACC 14055T.</title>
        <authorList>
            <person name="Hyun D.-W."/>
            <person name="Bae J.-W."/>
        </authorList>
    </citation>
    <scope>NUCLEOTIDE SEQUENCE [LARGE SCALE GENOMIC DNA]</scope>
    <source>
        <strain evidence="2 3">KACC 14055</strain>
    </source>
</reference>
<dbReference type="SUPFAM" id="SSF56317">
    <property type="entry name" value="Carbon-nitrogen hydrolase"/>
    <property type="match status" value="1"/>
</dbReference>
<gene>
    <name evidence="2" type="ORF">H9L06_06550</name>
</gene>
<protein>
    <recommendedName>
        <fullName evidence="1">CN hydrolase domain-containing protein</fullName>
    </recommendedName>
</protein>
<proteinExistence type="predicted"/>
<dbReference type="PANTHER" id="PTHR23088:SF50">
    <property type="entry name" value="HYDROLASE YHCX"/>
    <property type="match status" value="1"/>
</dbReference>
<organism evidence="2 3">
    <name type="scientific">Leucobacter denitrificans</name>
    <dbReference type="NCBI Taxonomy" id="683042"/>
    <lineage>
        <taxon>Bacteria</taxon>
        <taxon>Bacillati</taxon>
        <taxon>Actinomycetota</taxon>
        <taxon>Actinomycetes</taxon>
        <taxon>Micrococcales</taxon>
        <taxon>Microbacteriaceae</taxon>
        <taxon>Leucobacter</taxon>
    </lineage>
</organism>